<dbReference type="InterPro" id="IPR013520">
    <property type="entry name" value="Ribonucl_H"/>
</dbReference>
<proteinExistence type="predicted"/>
<accession>C6XT10</accession>
<dbReference type="InterPro" id="IPR012337">
    <property type="entry name" value="RNaseH-like_sf"/>
</dbReference>
<name>C6XT10_PEDHD</name>
<sequence>MDTCWELDDDYQKQQSEIIEIGIYKLNTETGKITSSEGILIKPVRSEISEFCTRLTSITPQMVEEHGISLSEACTLWKRRPTPPWR</sequence>
<dbReference type="Gene3D" id="3.30.420.10">
    <property type="entry name" value="Ribonuclease H-like superfamily/Ribonuclease H"/>
    <property type="match status" value="1"/>
</dbReference>
<gene>
    <name evidence="2" type="ordered locus">Phep_1356</name>
</gene>
<feature type="domain" description="Exonuclease" evidence="1">
    <location>
        <begin position="13"/>
        <end position="66"/>
    </location>
</feature>
<dbReference type="InterPro" id="IPR051274">
    <property type="entry name" value="3-5_Exoribonuclease"/>
</dbReference>
<dbReference type="PANTHER" id="PTHR23044:SF61">
    <property type="entry name" value="3'-5' EXORIBONUCLEASE 1-RELATED"/>
    <property type="match status" value="1"/>
</dbReference>
<evidence type="ECO:0000259" key="1">
    <source>
        <dbReference type="Pfam" id="PF00929"/>
    </source>
</evidence>
<dbReference type="InterPro" id="IPR036397">
    <property type="entry name" value="RNaseH_sf"/>
</dbReference>
<dbReference type="HOGENOM" id="CLU_2495094_0_0_10"/>
<evidence type="ECO:0000313" key="3">
    <source>
        <dbReference type="Proteomes" id="UP000000852"/>
    </source>
</evidence>
<dbReference type="Proteomes" id="UP000000852">
    <property type="component" value="Chromosome"/>
</dbReference>
<dbReference type="GO" id="GO:0006259">
    <property type="term" value="P:DNA metabolic process"/>
    <property type="evidence" value="ECO:0007669"/>
    <property type="project" value="UniProtKB-ARBA"/>
</dbReference>
<reference evidence="2 3" key="1">
    <citation type="journal article" date="2009" name="Stand. Genomic Sci.">
        <title>Complete genome sequence of Pedobacter heparinus type strain (HIM 762-3).</title>
        <authorList>
            <person name="Han C."/>
            <person name="Spring S."/>
            <person name="Lapidus A."/>
            <person name="Del Rio T.G."/>
            <person name="Tice H."/>
            <person name="Copeland A."/>
            <person name="Cheng J.F."/>
            <person name="Lucas S."/>
            <person name="Chen F."/>
            <person name="Nolan M."/>
            <person name="Bruce D."/>
            <person name="Goodwin L."/>
            <person name="Pitluck S."/>
            <person name="Ivanova N."/>
            <person name="Mavromatis K."/>
            <person name="Mikhailova N."/>
            <person name="Pati A."/>
            <person name="Chen A."/>
            <person name="Palaniappan K."/>
            <person name="Land M."/>
            <person name="Hauser L."/>
            <person name="Chang Y.J."/>
            <person name="Jeffries C.C."/>
            <person name="Saunders E."/>
            <person name="Chertkov O."/>
            <person name="Brettin T."/>
            <person name="Goker M."/>
            <person name="Rohde M."/>
            <person name="Bristow J."/>
            <person name="Eisen J.A."/>
            <person name="Markowitz V."/>
            <person name="Hugenholtz P."/>
            <person name="Kyrpides N.C."/>
            <person name="Klenk H.P."/>
            <person name="Detter J.C."/>
        </authorList>
    </citation>
    <scope>NUCLEOTIDE SEQUENCE [LARGE SCALE GENOMIC DNA]</scope>
    <source>
        <strain evidence="3">ATCC 13125 / DSM 2366 / CIP 104194 / JCM 7457 / NBRC 12017 / NCIMB 9290 / NRRL B-14731 / HIM 762-3</strain>
    </source>
</reference>
<evidence type="ECO:0000313" key="2">
    <source>
        <dbReference type="EMBL" id="ACU03571.1"/>
    </source>
</evidence>
<dbReference type="eggNOG" id="COG0847">
    <property type="taxonomic scope" value="Bacteria"/>
</dbReference>
<organism evidence="2 3">
    <name type="scientific">Pedobacter heparinus (strain ATCC 13125 / DSM 2366 / CIP 104194 / JCM 7457 / NBRC 12017 / NCIMB 9290 / NRRL B-14731 / HIM 762-3)</name>
    <dbReference type="NCBI Taxonomy" id="485917"/>
    <lineage>
        <taxon>Bacteria</taxon>
        <taxon>Pseudomonadati</taxon>
        <taxon>Bacteroidota</taxon>
        <taxon>Sphingobacteriia</taxon>
        <taxon>Sphingobacteriales</taxon>
        <taxon>Sphingobacteriaceae</taxon>
        <taxon>Pedobacter</taxon>
    </lineage>
</organism>
<dbReference type="PANTHER" id="PTHR23044">
    <property type="entry name" value="3'-5' EXONUCLEASE ERI1-RELATED"/>
    <property type="match status" value="1"/>
</dbReference>
<dbReference type="AlphaFoldDB" id="C6XT10"/>
<dbReference type="RefSeq" id="WP_012781515.1">
    <property type="nucleotide sequence ID" value="NC_013061.1"/>
</dbReference>
<keyword evidence="3" id="KW-1185">Reference proteome</keyword>
<dbReference type="EMBL" id="CP001681">
    <property type="protein sequence ID" value="ACU03571.1"/>
    <property type="molecule type" value="Genomic_DNA"/>
</dbReference>
<dbReference type="Pfam" id="PF00929">
    <property type="entry name" value="RNase_T"/>
    <property type="match status" value="1"/>
</dbReference>
<dbReference type="SUPFAM" id="SSF53098">
    <property type="entry name" value="Ribonuclease H-like"/>
    <property type="match status" value="1"/>
</dbReference>
<dbReference type="STRING" id="485917.Phep_1356"/>
<dbReference type="GO" id="GO:0004527">
    <property type="term" value="F:exonuclease activity"/>
    <property type="evidence" value="ECO:0007669"/>
    <property type="project" value="UniProtKB-ARBA"/>
</dbReference>
<dbReference type="KEGG" id="phe:Phep_1356"/>
<protein>
    <recommendedName>
        <fullName evidence="1">Exonuclease domain-containing protein</fullName>
    </recommendedName>
</protein>
<dbReference type="GO" id="GO:0003676">
    <property type="term" value="F:nucleic acid binding"/>
    <property type="evidence" value="ECO:0007669"/>
    <property type="project" value="InterPro"/>
</dbReference>